<organism evidence="19 20">
    <name type="scientific">Gopherus evgoodei</name>
    <name type="common">Goodes thornscrub tortoise</name>
    <dbReference type="NCBI Taxonomy" id="1825980"/>
    <lineage>
        <taxon>Eukaryota</taxon>
        <taxon>Metazoa</taxon>
        <taxon>Chordata</taxon>
        <taxon>Craniata</taxon>
        <taxon>Vertebrata</taxon>
        <taxon>Euteleostomi</taxon>
        <taxon>Archelosauria</taxon>
        <taxon>Testudinata</taxon>
        <taxon>Testudines</taxon>
        <taxon>Cryptodira</taxon>
        <taxon>Durocryptodira</taxon>
        <taxon>Testudinoidea</taxon>
        <taxon>Testudinidae</taxon>
        <taxon>Gopherus</taxon>
    </lineage>
</organism>
<evidence type="ECO:0000256" key="3">
    <source>
        <dbReference type="ARBA" id="ARBA00022475"/>
    </source>
</evidence>
<keyword evidence="6" id="KW-0391">Immunity</keyword>
<evidence type="ECO:0000256" key="13">
    <source>
        <dbReference type="ARBA" id="ARBA00023288"/>
    </source>
</evidence>
<dbReference type="Pfam" id="PF07686">
    <property type="entry name" value="V-set"/>
    <property type="match status" value="1"/>
</dbReference>
<evidence type="ECO:0000256" key="1">
    <source>
        <dbReference type="ARBA" id="ARBA00004251"/>
    </source>
</evidence>
<keyword evidence="5 17" id="KW-0732">Signal</keyword>
<keyword evidence="14" id="KW-0393">Immunoglobulin domain</keyword>
<keyword evidence="12" id="KW-0325">Glycoprotein</keyword>
<evidence type="ECO:0000256" key="12">
    <source>
        <dbReference type="ARBA" id="ARBA00023180"/>
    </source>
</evidence>
<dbReference type="GO" id="GO:0023024">
    <property type="term" value="F:MHC class I protein complex binding"/>
    <property type="evidence" value="ECO:0007669"/>
    <property type="project" value="Ensembl"/>
</dbReference>
<dbReference type="GO" id="GO:0043235">
    <property type="term" value="C:receptor complex"/>
    <property type="evidence" value="ECO:0007669"/>
    <property type="project" value="Ensembl"/>
</dbReference>
<evidence type="ECO:0000256" key="8">
    <source>
        <dbReference type="ARBA" id="ARBA00023130"/>
    </source>
</evidence>
<keyword evidence="8" id="KW-1064">Adaptive immunity</keyword>
<keyword evidence="9 16" id="KW-0472">Membrane</keyword>
<feature type="region of interest" description="Disordered" evidence="15">
    <location>
        <begin position="141"/>
        <end position="166"/>
    </location>
</feature>
<dbReference type="GeneID" id="115652744"/>
<dbReference type="RefSeq" id="XP_030421010.1">
    <property type="nucleotide sequence ID" value="XM_030565150.1"/>
</dbReference>
<evidence type="ECO:0000256" key="17">
    <source>
        <dbReference type="SAM" id="SignalP"/>
    </source>
</evidence>
<evidence type="ECO:0000256" key="10">
    <source>
        <dbReference type="ARBA" id="ARBA00023139"/>
    </source>
</evidence>
<protein>
    <recommendedName>
        <fullName evidence="2">T-cell surface glycoprotein CD8 alpha chain</fullName>
    </recommendedName>
</protein>
<dbReference type="InterPro" id="IPR007110">
    <property type="entry name" value="Ig-like_dom"/>
</dbReference>
<keyword evidence="13" id="KW-0449">Lipoprotein</keyword>
<feature type="transmembrane region" description="Helical" evidence="16">
    <location>
        <begin position="188"/>
        <end position="209"/>
    </location>
</feature>
<sequence>MARFLSLLFFLSLSLCCCRSQGQGSKMSVRLRNEGSPLALGNRVELECVFSGRDLSDSGVSWMLQHRQSVPQFILFITSLGRVAPTENGKPPARFEAKRESSIYRLTVKSFQEQDQGNYYCIVNHNQRLYFSSGIPLHLPAPPTTAPSTKATTTQPSTTTGTKEPRDCKQFLNSAKATEKGLDLSCHLYIWVPLAIACLLLLIALLATITMCQKTRRRRCKCKRPMNGSNGKPSMPNRYM</sequence>
<evidence type="ECO:0000256" key="14">
    <source>
        <dbReference type="ARBA" id="ARBA00023319"/>
    </source>
</evidence>
<keyword evidence="10" id="KW-0564">Palmitate</keyword>
<dbReference type="PANTHER" id="PTHR10441">
    <property type="entry name" value="CD8 ALPHA CHAIN"/>
    <property type="match status" value="1"/>
</dbReference>
<reference evidence="19" key="2">
    <citation type="submission" date="2025-08" db="UniProtKB">
        <authorList>
            <consortium name="Ensembl"/>
        </authorList>
    </citation>
    <scope>IDENTIFICATION</scope>
</reference>
<dbReference type="SUPFAM" id="SSF48726">
    <property type="entry name" value="Immunoglobulin"/>
    <property type="match status" value="1"/>
</dbReference>
<name>A0A8C4VID4_9SAUR</name>
<evidence type="ECO:0000313" key="19">
    <source>
        <dbReference type="Ensembl" id="ENSGEVP00005001474.1"/>
    </source>
</evidence>
<evidence type="ECO:0000256" key="4">
    <source>
        <dbReference type="ARBA" id="ARBA00022692"/>
    </source>
</evidence>
<evidence type="ECO:0000256" key="2">
    <source>
        <dbReference type="ARBA" id="ARBA00021525"/>
    </source>
</evidence>
<dbReference type="Gene3D" id="2.60.40.10">
    <property type="entry name" value="Immunoglobulins"/>
    <property type="match status" value="1"/>
</dbReference>
<dbReference type="InterPro" id="IPR015468">
    <property type="entry name" value="CD8_asu"/>
</dbReference>
<evidence type="ECO:0000256" key="15">
    <source>
        <dbReference type="SAM" id="MobiDB-lite"/>
    </source>
</evidence>
<dbReference type="SMART" id="SM00406">
    <property type="entry name" value="IGv"/>
    <property type="match status" value="1"/>
</dbReference>
<keyword evidence="20" id="KW-1185">Reference proteome</keyword>
<dbReference type="Proteomes" id="UP000694390">
    <property type="component" value="Chromosome 5"/>
</dbReference>
<feature type="domain" description="Ig-like" evidence="18">
    <location>
        <begin position="41"/>
        <end position="132"/>
    </location>
</feature>
<dbReference type="GO" id="GO:0050852">
    <property type="term" value="P:T cell receptor signaling pathway"/>
    <property type="evidence" value="ECO:0007669"/>
    <property type="project" value="Ensembl"/>
</dbReference>
<dbReference type="InterPro" id="IPR036179">
    <property type="entry name" value="Ig-like_dom_sf"/>
</dbReference>
<dbReference type="InterPro" id="IPR013783">
    <property type="entry name" value="Ig-like_fold"/>
</dbReference>
<keyword evidence="7 16" id="KW-1133">Transmembrane helix</keyword>
<dbReference type="InterPro" id="IPR003599">
    <property type="entry name" value="Ig_sub"/>
</dbReference>
<dbReference type="PROSITE" id="PS50835">
    <property type="entry name" value="IG_LIKE"/>
    <property type="match status" value="1"/>
</dbReference>
<evidence type="ECO:0000256" key="6">
    <source>
        <dbReference type="ARBA" id="ARBA00022859"/>
    </source>
</evidence>
<dbReference type="GeneTree" id="ENSGT00940000156588"/>
<gene>
    <name evidence="19" type="primary">CD8A</name>
</gene>
<dbReference type="GO" id="GO:0009897">
    <property type="term" value="C:external side of plasma membrane"/>
    <property type="evidence" value="ECO:0007669"/>
    <property type="project" value="Ensembl"/>
</dbReference>
<dbReference type="CTD" id="925"/>
<feature type="compositionally biased region" description="Low complexity" evidence="15">
    <location>
        <begin position="146"/>
        <end position="162"/>
    </location>
</feature>
<dbReference type="InterPro" id="IPR013106">
    <property type="entry name" value="Ig_V-set"/>
</dbReference>
<dbReference type="GO" id="GO:0002456">
    <property type="term" value="P:T cell mediated immunity"/>
    <property type="evidence" value="ECO:0007669"/>
    <property type="project" value="TreeGrafter"/>
</dbReference>
<dbReference type="PANTHER" id="PTHR10441:SF2">
    <property type="entry name" value="T-CELL SURFACE GLYCOPROTEIN CD8 ALPHA CHAIN"/>
    <property type="match status" value="1"/>
</dbReference>
<feature type="signal peptide" evidence="17">
    <location>
        <begin position="1"/>
        <end position="20"/>
    </location>
</feature>
<evidence type="ECO:0000256" key="9">
    <source>
        <dbReference type="ARBA" id="ARBA00023136"/>
    </source>
</evidence>
<dbReference type="GO" id="GO:0044853">
    <property type="term" value="C:plasma membrane raft"/>
    <property type="evidence" value="ECO:0007669"/>
    <property type="project" value="Ensembl"/>
</dbReference>
<proteinExistence type="predicted"/>
<evidence type="ECO:0000256" key="16">
    <source>
        <dbReference type="SAM" id="Phobius"/>
    </source>
</evidence>
<reference evidence="19" key="3">
    <citation type="submission" date="2025-09" db="UniProtKB">
        <authorList>
            <consortium name="Ensembl"/>
        </authorList>
    </citation>
    <scope>IDENTIFICATION</scope>
</reference>
<evidence type="ECO:0000259" key="18">
    <source>
        <dbReference type="PROSITE" id="PS50835"/>
    </source>
</evidence>
<dbReference type="AlphaFoldDB" id="A0A8C4VID4"/>
<dbReference type="Ensembl" id="ENSGEVT00005001560.1">
    <property type="protein sequence ID" value="ENSGEVP00005001474.1"/>
    <property type="gene ID" value="ENSGEVG00005001144.1"/>
</dbReference>
<dbReference type="SMART" id="SM00409">
    <property type="entry name" value="IG"/>
    <property type="match status" value="1"/>
</dbReference>
<keyword evidence="3" id="KW-1003">Cell membrane</keyword>
<evidence type="ECO:0000256" key="11">
    <source>
        <dbReference type="ARBA" id="ARBA00023157"/>
    </source>
</evidence>
<feature type="chain" id="PRO_5034951840" description="T-cell surface glycoprotein CD8 alpha chain" evidence="17">
    <location>
        <begin position="21"/>
        <end position="240"/>
    </location>
</feature>
<comment type="subcellular location">
    <subcellularLocation>
        <location evidence="1">Cell membrane</location>
        <topology evidence="1">Single-pass type I membrane protein</topology>
    </subcellularLocation>
</comment>
<dbReference type="GO" id="GO:0045065">
    <property type="term" value="P:cytotoxic T cell differentiation"/>
    <property type="evidence" value="ECO:0007669"/>
    <property type="project" value="TreeGrafter"/>
</dbReference>
<evidence type="ECO:0000256" key="7">
    <source>
        <dbReference type="ARBA" id="ARBA00022989"/>
    </source>
</evidence>
<accession>A0A8C4VID4</accession>
<keyword evidence="11" id="KW-1015">Disulfide bond</keyword>
<evidence type="ECO:0000313" key="20">
    <source>
        <dbReference type="Proteomes" id="UP000694390"/>
    </source>
</evidence>
<evidence type="ECO:0000256" key="5">
    <source>
        <dbReference type="ARBA" id="ARBA00022729"/>
    </source>
</evidence>
<reference evidence="19" key="1">
    <citation type="submission" date="2019-06" db="EMBL/GenBank/DDBJ databases">
        <title>G10K-VGP Goodes thornscrub tortoise genome, primary haplotype.</title>
        <authorList>
            <person name="Murphy B."/>
            <person name="Edwards T."/>
            <person name="Rhie A."/>
            <person name="Koren S."/>
            <person name="Phillippy A."/>
            <person name="Fedrigo O."/>
            <person name="Haase B."/>
            <person name="Mountcastle J."/>
            <person name="Lewin H."/>
            <person name="Damas J."/>
            <person name="Howe K."/>
            <person name="Formenti G."/>
            <person name="Myers G."/>
            <person name="Durbin R."/>
            <person name="Jarvis E.D."/>
        </authorList>
    </citation>
    <scope>NUCLEOTIDE SEQUENCE [LARGE SCALE GENOMIC DNA]</scope>
</reference>
<dbReference type="OrthoDB" id="9906515at2759"/>
<keyword evidence="4 16" id="KW-0812">Transmembrane</keyword>